<sequence length="186" mass="20490">MKFCTKENCTVNEETNGVRSKRPANATLDGFDRKILGALVEEAGLSYARIGERVGLSAPAVFERVKRLRSAGVIGSVSARLDGESVGKPLLAFVHVDTTGWGKSERLMRMREFPEVEEMHSVAGDTGMILKVRTQGPQALEHLLLQLYVIPGVTASRSYVVLSTYLDRPVQADVTLDWPKHPLPEE</sequence>
<dbReference type="AlphaFoldDB" id="A0A2N9W115"/>
<dbReference type="InterPro" id="IPR000485">
    <property type="entry name" value="AsnC-type_HTH_dom"/>
</dbReference>
<dbReference type="SMART" id="SM00344">
    <property type="entry name" value="HTH_ASNC"/>
    <property type="match status" value="1"/>
</dbReference>
<comment type="caution">
    <text evidence="5">The sequence shown here is derived from an EMBL/GenBank/DDBJ whole genome shotgun (WGS) entry which is preliminary data.</text>
</comment>
<keyword evidence="1" id="KW-0805">Transcription regulation</keyword>
<organism evidence="5 6">
    <name type="scientific">Phyllobacterium zundukense</name>
    <dbReference type="NCBI Taxonomy" id="1867719"/>
    <lineage>
        <taxon>Bacteria</taxon>
        <taxon>Pseudomonadati</taxon>
        <taxon>Pseudomonadota</taxon>
        <taxon>Alphaproteobacteria</taxon>
        <taxon>Hyphomicrobiales</taxon>
        <taxon>Phyllobacteriaceae</taxon>
        <taxon>Phyllobacterium</taxon>
    </lineage>
</organism>
<gene>
    <name evidence="5" type="ORF">B5P45_08185</name>
</gene>
<dbReference type="InterPro" id="IPR036388">
    <property type="entry name" value="WH-like_DNA-bd_sf"/>
</dbReference>
<evidence type="ECO:0000256" key="1">
    <source>
        <dbReference type="ARBA" id="ARBA00023015"/>
    </source>
</evidence>
<keyword evidence="6" id="KW-1185">Reference proteome</keyword>
<dbReference type="Pfam" id="PF01037">
    <property type="entry name" value="AsnC_trans_reg"/>
    <property type="match status" value="1"/>
</dbReference>
<dbReference type="Proteomes" id="UP000232163">
    <property type="component" value="Unassembled WGS sequence"/>
</dbReference>
<dbReference type="GO" id="GO:0006355">
    <property type="term" value="P:regulation of DNA-templated transcription"/>
    <property type="evidence" value="ECO:0007669"/>
    <property type="project" value="UniProtKB-ARBA"/>
</dbReference>
<dbReference type="InterPro" id="IPR011008">
    <property type="entry name" value="Dimeric_a/b-barrel"/>
</dbReference>
<dbReference type="PANTHER" id="PTHR30154">
    <property type="entry name" value="LEUCINE-RESPONSIVE REGULATORY PROTEIN"/>
    <property type="match status" value="1"/>
</dbReference>
<dbReference type="Gene3D" id="1.10.10.10">
    <property type="entry name" value="Winged helix-like DNA-binding domain superfamily/Winged helix DNA-binding domain"/>
    <property type="match status" value="1"/>
</dbReference>
<name>A0A2N9W115_9HYPH</name>
<dbReference type="InterPro" id="IPR036390">
    <property type="entry name" value="WH_DNA-bd_sf"/>
</dbReference>
<dbReference type="KEGG" id="pht:BLM14_01570"/>
<proteinExistence type="predicted"/>
<evidence type="ECO:0000313" key="6">
    <source>
        <dbReference type="Proteomes" id="UP000232163"/>
    </source>
</evidence>
<dbReference type="EMBL" id="MZMT01000020">
    <property type="protein sequence ID" value="PIO45433.1"/>
    <property type="molecule type" value="Genomic_DNA"/>
</dbReference>
<dbReference type="GO" id="GO:0005829">
    <property type="term" value="C:cytosol"/>
    <property type="evidence" value="ECO:0007669"/>
    <property type="project" value="TreeGrafter"/>
</dbReference>
<dbReference type="PRINTS" id="PR00033">
    <property type="entry name" value="HTHASNC"/>
</dbReference>
<dbReference type="InterPro" id="IPR019887">
    <property type="entry name" value="Tscrpt_reg_AsnC/Lrp_C"/>
</dbReference>
<keyword evidence="3" id="KW-0804">Transcription</keyword>
<feature type="domain" description="HTH asnC-type" evidence="4">
    <location>
        <begin position="28"/>
        <end position="89"/>
    </location>
</feature>
<keyword evidence="2" id="KW-0238">DNA-binding</keyword>
<reference evidence="5 6" key="1">
    <citation type="journal article" date="2017" name="Int J Environ Stud">
        <title>Does the Miocene-Pliocene relict legume Oxytropis triphylla form nitrogen-fixing nodules with a combination of bacterial strains?</title>
        <authorList>
            <person name="Safronova V."/>
            <person name="Belimov A."/>
            <person name="Sazanova A."/>
            <person name="Kuznetsova I."/>
            <person name="Popova J."/>
            <person name="Andronov E."/>
            <person name="Verkhozina A."/>
            <person name="Tikhonovich I."/>
        </authorList>
    </citation>
    <scope>NUCLEOTIDE SEQUENCE [LARGE SCALE GENOMIC DNA]</scope>
    <source>
        <strain evidence="5 6">Tri-38</strain>
    </source>
</reference>
<dbReference type="InterPro" id="IPR011991">
    <property type="entry name" value="ArsR-like_HTH"/>
</dbReference>
<evidence type="ECO:0000259" key="4">
    <source>
        <dbReference type="PROSITE" id="PS50956"/>
    </source>
</evidence>
<protein>
    <submittedName>
        <fullName evidence="5">AsnC family transcriptional regulator</fullName>
    </submittedName>
</protein>
<evidence type="ECO:0000256" key="3">
    <source>
        <dbReference type="ARBA" id="ARBA00023163"/>
    </source>
</evidence>
<dbReference type="PROSITE" id="PS50956">
    <property type="entry name" value="HTH_ASNC_2"/>
    <property type="match status" value="1"/>
</dbReference>
<evidence type="ECO:0000313" key="5">
    <source>
        <dbReference type="EMBL" id="PIO45433.1"/>
    </source>
</evidence>
<dbReference type="CDD" id="cd00090">
    <property type="entry name" value="HTH_ARSR"/>
    <property type="match status" value="1"/>
</dbReference>
<dbReference type="Pfam" id="PF13412">
    <property type="entry name" value="HTH_24"/>
    <property type="match status" value="1"/>
</dbReference>
<dbReference type="OrthoDB" id="166264at2"/>
<dbReference type="SUPFAM" id="SSF46785">
    <property type="entry name" value="Winged helix' DNA-binding domain"/>
    <property type="match status" value="1"/>
</dbReference>
<evidence type="ECO:0000256" key="2">
    <source>
        <dbReference type="ARBA" id="ARBA00023125"/>
    </source>
</evidence>
<dbReference type="InterPro" id="IPR019888">
    <property type="entry name" value="Tscrpt_reg_AsnC-like"/>
</dbReference>
<dbReference type="GO" id="GO:0043565">
    <property type="term" value="F:sequence-specific DNA binding"/>
    <property type="evidence" value="ECO:0007669"/>
    <property type="project" value="InterPro"/>
</dbReference>
<dbReference type="SUPFAM" id="SSF54909">
    <property type="entry name" value="Dimeric alpha+beta barrel"/>
    <property type="match status" value="1"/>
</dbReference>
<accession>A0A2N9W115</accession>
<dbReference type="PANTHER" id="PTHR30154:SF53">
    <property type="entry name" value="HTH-TYPE TRANSCRIPTIONAL REGULATOR LRPC"/>
    <property type="match status" value="1"/>
</dbReference>
<dbReference type="Gene3D" id="3.30.70.920">
    <property type="match status" value="1"/>
</dbReference>
<dbReference type="GO" id="GO:0043200">
    <property type="term" value="P:response to amino acid"/>
    <property type="evidence" value="ECO:0007669"/>
    <property type="project" value="TreeGrafter"/>
</dbReference>